<dbReference type="Proteomes" id="UP000664132">
    <property type="component" value="Unassembled WGS sequence"/>
</dbReference>
<proteinExistence type="predicted"/>
<keyword evidence="2" id="KW-1185">Reference proteome</keyword>
<evidence type="ECO:0000313" key="1">
    <source>
        <dbReference type="EMBL" id="KAG4416029.1"/>
    </source>
</evidence>
<protein>
    <submittedName>
        <fullName evidence="1">Uncharacterized protein</fullName>
    </submittedName>
</protein>
<comment type="caution">
    <text evidence="1">The sequence shown here is derived from an EMBL/GenBank/DDBJ whole genome shotgun (WGS) entry which is preliminary data.</text>
</comment>
<organism evidence="1 2">
    <name type="scientific">Cadophora malorum</name>
    <dbReference type="NCBI Taxonomy" id="108018"/>
    <lineage>
        <taxon>Eukaryota</taxon>
        <taxon>Fungi</taxon>
        <taxon>Dikarya</taxon>
        <taxon>Ascomycota</taxon>
        <taxon>Pezizomycotina</taxon>
        <taxon>Leotiomycetes</taxon>
        <taxon>Helotiales</taxon>
        <taxon>Ploettnerulaceae</taxon>
        <taxon>Cadophora</taxon>
    </lineage>
</organism>
<accession>A0A8H7T6H4</accession>
<reference evidence="1" key="1">
    <citation type="submission" date="2021-02" db="EMBL/GenBank/DDBJ databases">
        <title>Genome sequence Cadophora malorum strain M34.</title>
        <authorList>
            <person name="Stefanovic E."/>
            <person name="Vu D."/>
            <person name="Scully C."/>
            <person name="Dijksterhuis J."/>
            <person name="Roader J."/>
            <person name="Houbraken J."/>
        </authorList>
    </citation>
    <scope>NUCLEOTIDE SEQUENCE</scope>
    <source>
        <strain evidence="1">M34</strain>
    </source>
</reference>
<sequence length="244" mass="27244">MKPSQRQPREVRPNGHLTQASSTFADSSSTLFEPSYDATITYDSDLSNLINASHVSHAIASSYHALTTQALLQHNTRYSCPRRSSIEFDTTRAHHTSQVSASLDELRVELAPHLHTNAPQGYVDTTPMALFEAYPSSQYQQLGNYNSITHLQSGYTPPRTTPEGVQERNDSMKAELGTTQGQNPGCLTYWVPDRERYMYARRNDRDMTNWGEDLSGVGTHFNAYAHSEETTPNGIVGEEGWNAT</sequence>
<gene>
    <name evidence="1" type="ORF">IFR04_010854</name>
</gene>
<evidence type="ECO:0000313" key="2">
    <source>
        <dbReference type="Proteomes" id="UP000664132"/>
    </source>
</evidence>
<name>A0A8H7T6H4_9HELO</name>
<dbReference type="AlphaFoldDB" id="A0A8H7T6H4"/>
<dbReference type="EMBL" id="JAFJYH010000200">
    <property type="protein sequence ID" value="KAG4416029.1"/>
    <property type="molecule type" value="Genomic_DNA"/>
</dbReference>
<dbReference type="OrthoDB" id="3552602at2759"/>